<dbReference type="EMBL" id="JBHSPH010000005">
    <property type="protein sequence ID" value="MFC5863575.1"/>
    <property type="molecule type" value="Genomic_DNA"/>
</dbReference>
<keyword evidence="1" id="KW-0812">Transmembrane</keyword>
<feature type="transmembrane region" description="Helical" evidence="1">
    <location>
        <begin position="50"/>
        <end position="67"/>
    </location>
</feature>
<keyword evidence="3" id="KW-1185">Reference proteome</keyword>
<feature type="transmembrane region" description="Helical" evidence="1">
    <location>
        <begin position="98"/>
        <end position="115"/>
    </location>
</feature>
<comment type="caution">
    <text evidence="2">The sequence shown here is derived from an EMBL/GenBank/DDBJ whole genome shotgun (WGS) entry which is preliminary data.</text>
</comment>
<keyword evidence="1" id="KW-1133">Transmembrane helix</keyword>
<feature type="transmembrane region" description="Helical" evidence="1">
    <location>
        <begin position="74"/>
        <end position="92"/>
    </location>
</feature>
<evidence type="ECO:0000256" key="1">
    <source>
        <dbReference type="SAM" id="Phobius"/>
    </source>
</evidence>
<accession>A0ABW1EJY5</accession>
<evidence type="ECO:0000313" key="3">
    <source>
        <dbReference type="Proteomes" id="UP001596091"/>
    </source>
</evidence>
<evidence type="ECO:0000313" key="2">
    <source>
        <dbReference type="EMBL" id="MFC5863575.1"/>
    </source>
</evidence>
<dbReference type="RefSeq" id="WP_263340196.1">
    <property type="nucleotide sequence ID" value="NZ_JAGSYH010000005.1"/>
</dbReference>
<feature type="transmembrane region" description="Helical" evidence="1">
    <location>
        <begin position="20"/>
        <end position="44"/>
    </location>
</feature>
<sequence length="124" mass="14101">MSKELEDKNPETIDSSAKKIPLPGMVAIALYMLVLAATVAFGVVGKHLPWMMIVLMPVFVVAAFGLLRLFRWAWALTISACFLLMTYNVWLFLEQKQAAGAIQGFLNLLFFFYLVREDVRSRLR</sequence>
<name>A0ABW1EJY5_9BACT</name>
<proteinExistence type="predicted"/>
<gene>
    <name evidence="2" type="ORF">ACFPT7_14810</name>
</gene>
<dbReference type="Proteomes" id="UP001596091">
    <property type="component" value="Unassembled WGS sequence"/>
</dbReference>
<keyword evidence="1" id="KW-0472">Membrane</keyword>
<reference evidence="3" key="1">
    <citation type="journal article" date="2019" name="Int. J. Syst. Evol. Microbiol.">
        <title>The Global Catalogue of Microorganisms (GCM) 10K type strain sequencing project: providing services to taxonomists for standard genome sequencing and annotation.</title>
        <authorList>
            <consortium name="The Broad Institute Genomics Platform"/>
            <consortium name="The Broad Institute Genome Sequencing Center for Infectious Disease"/>
            <person name="Wu L."/>
            <person name="Ma J."/>
        </authorList>
    </citation>
    <scope>NUCLEOTIDE SEQUENCE [LARGE SCALE GENOMIC DNA]</scope>
    <source>
        <strain evidence="3">JCM 4087</strain>
    </source>
</reference>
<protein>
    <submittedName>
        <fullName evidence="2">Uncharacterized protein</fullName>
    </submittedName>
</protein>
<organism evidence="2 3">
    <name type="scientific">Acidicapsa dinghuensis</name>
    <dbReference type="NCBI Taxonomy" id="2218256"/>
    <lineage>
        <taxon>Bacteria</taxon>
        <taxon>Pseudomonadati</taxon>
        <taxon>Acidobacteriota</taxon>
        <taxon>Terriglobia</taxon>
        <taxon>Terriglobales</taxon>
        <taxon>Acidobacteriaceae</taxon>
        <taxon>Acidicapsa</taxon>
    </lineage>
</organism>